<feature type="transmembrane region" description="Helical" evidence="7">
    <location>
        <begin position="21"/>
        <end position="39"/>
    </location>
</feature>
<dbReference type="InterPro" id="IPR014748">
    <property type="entry name" value="Enoyl-CoA_hydra_C"/>
</dbReference>
<comment type="pathway">
    <text evidence="1">Lipid metabolism; fatty acid beta-oxidation.</text>
</comment>
<keyword evidence="7" id="KW-1133">Transmembrane helix</keyword>
<evidence type="ECO:0000256" key="2">
    <source>
        <dbReference type="ARBA" id="ARBA00005254"/>
    </source>
</evidence>
<dbReference type="InterPro" id="IPR001753">
    <property type="entry name" value="Enoyl-CoA_hydra/iso"/>
</dbReference>
<dbReference type="InterPro" id="IPR045002">
    <property type="entry name" value="Ech1-like"/>
</dbReference>
<name>A0A0D2CE35_9EURO</name>
<dbReference type="Gene3D" id="3.90.226.10">
    <property type="entry name" value="2-enoyl-CoA Hydratase, Chain A, domain 1"/>
    <property type="match status" value="1"/>
</dbReference>
<evidence type="ECO:0008006" key="10">
    <source>
        <dbReference type="Google" id="ProtNLM"/>
    </source>
</evidence>
<evidence type="ECO:0000256" key="6">
    <source>
        <dbReference type="SAM" id="MobiDB-lite"/>
    </source>
</evidence>
<evidence type="ECO:0000256" key="1">
    <source>
        <dbReference type="ARBA" id="ARBA00005005"/>
    </source>
</evidence>
<dbReference type="SUPFAM" id="SSF52096">
    <property type="entry name" value="ClpP/crotonase"/>
    <property type="match status" value="1"/>
</dbReference>
<dbReference type="EMBL" id="KN847043">
    <property type="protein sequence ID" value="KIW28485.1"/>
    <property type="molecule type" value="Genomic_DNA"/>
</dbReference>
<dbReference type="PANTHER" id="PTHR43149">
    <property type="entry name" value="ENOYL-COA HYDRATASE"/>
    <property type="match status" value="1"/>
</dbReference>
<dbReference type="GeneID" id="27347339"/>
<dbReference type="STRING" id="569365.A0A0D2CE35"/>
<accession>A0A0D2CE35</accession>
<sequence length="351" mass="38800">MSEKGYRREETCGKHQGARHIGLYLITWPALISLLPSFSRATQKTQLHPQEGQSERRSSISQSKPSIMALRNFSNFKFYNVTVPAEYVVHVEINRPEKLNAFFAPMWFELKAIIEQLSHDPEVRCILLSGAGDRAFTAGLDVEQAAKADNPLSSTFSDPSRKATVIRRHILELQEVISAVARCEKPIIALLHGYTYGLGIDLSSACDLRFCTSDTKFCVKEVDIGLAADVGTLSRLPKVVGGVTSWVKDVCLSARPFSAEEALKNNFVSQVVNGSKAELVQEGVKYAKYLSTKSPVAVQGTKNILDAAWGRTVEDNLNYTAVWNAGMVQSTDVQRAMLSGLQKRTPTFEKL</sequence>
<dbReference type="Proteomes" id="UP000054466">
    <property type="component" value="Unassembled WGS sequence"/>
</dbReference>
<evidence type="ECO:0000256" key="4">
    <source>
        <dbReference type="ARBA" id="ARBA00023098"/>
    </source>
</evidence>
<dbReference type="Gene3D" id="1.10.12.10">
    <property type="entry name" value="Lyase 2-enoyl-coa Hydratase, Chain A, domain 2"/>
    <property type="match status" value="1"/>
</dbReference>
<dbReference type="RefSeq" id="XP_016248701.1">
    <property type="nucleotide sequence ID" value="XM_016395282.1"/>
</dbReference>
<dbReference type="PANTHER" id="PTHR43149:SF1">
    <property type="entry name" value="DELTA(3,5)-DELTA(2,4)-DIENOYL-COA ISOMERASE, MITOCHONDRIAL"/>
    <property type="match status" value="1"/>
</dbReference>
<feature type="region of interest" description="Disordered" evidence="6">
    <location>
        <begin position="43"/>
        <end position="63"/>
    </location>
</feature>
<dbReference type="UniPathway" id="UPA00659"/>
<evidence type="ECO:0000256" key="7">
    <source>
        <dbReference type="SAM" id="Phobius"/>
    </source>
</evidence>
<evidence type="ECO:0000256" key="3">
    <source>
        <dbReference type="ARBA" id="ARBA00022832"/>
    </source>
</evidence>
<gene>
    <name evidence="8" type="ORF">PV07_08145</name>
</gene>
<organism evidence="8 9">
    <name type="scientific">Cladophialophora immunda</name>
    <dbReference type="NCBI Taxonomy" id="569365"/>
    <lineage>
        <taxon>Eukaryota</taxon>
        <taxon>Fungi</taxon>
        <taxon>Dikarya</taxon>
        <taxon>Ascomycota</taxon>
        <taxon>Pezizomycotina</taxon>
        <taxon>Eurotiomycetes</taxon>
        <taxon>Chaetothyriomycetidae</taxon>
        <taxon>Chaetothyriales</taxon>
        <taxon>Herpotrichiellaceae</taxon>
        <taxon>Cladophialophora</taxon>
    </lineage>
</organism>
<dbReference type="OrthoDB" id="14970at2759"/>
<dbReference type="GO" id="GO:0006635">
    <property type="term" value="P:fatty acid beta-oxidation"/>
    <property type="evidence" value="ECO:0007669"/>
    <property type="project" value="UniProtKB-UniPathway"/>
</dbReference>
<evidence type="ECO:0000256" key="5">
    <source>
        <dbReference type="ARBA" id="ARBA00023235"/>
    </source>
</evidence>
<reference evidence="8 9" key="1">
    <citation type="submission" date="2015-01" db="EMBL/GenBank/DDBJ databases">
        <title>The Genome Sequence of Cladophialophora immunda CBS83496.</title>
        <authorList>
            <consortium name="The Broad Institute Genomics Platform"/>
            <person name="Cuomo C."/>
            <person name="de Hoog S."/>
            <person name="Gorbushina A."/>
            <person name="Stielow B."/>
            <person name="Teixiera M."/>
            <person name="Abouelleil A."/>
            <person name="Chapman S.B."/>
            <person name="Priest M."/>
            <person name="Young S.K."/>
            <person name="Wortman J."/>
            <person name="Nusbaum C."/>
            <person name="Birren B."/>
        </authorList>
    </citation>
    <scope>NUCLEOTIDE SEQUENCE [LARGE SCALE GENOMIC DNA]</scope>
    <source>
        <strain evidence="8 9">CBS 83496</strain>
    </source>
</reference>
<dbReference type="CDD" id="cd06558">
    <property type="entry name" value="crotonase-like"/>
    <property type="match status" value="1"/>
</dbReference>
<keyword evidence="4" id="KW-0443">Lipid metabolism</keyword>
<keyword evidence="5" id="KW-0413">Isomerase</keyword>
<evidence type="ECO:0000313" key="8">
    <source>
        <dbReference type="EMBL" id="KIW28485.1"/>
    </source>
</evidence>
<evidence type="ECO:0000313" key="9">
    <source>
        <dbReference type="Proteomes" id="UP000054466"/>
    </source>
</evidence>
<feature type="compositionally biased region" description="Polar residues" evidence="6">
    <location>
        <begin position="43"/>
        <end position="52"/>
    </location>
</feature>
<dbReference type="HOGENOM" id="CLU_009834_7_0_1"/>
<dbReference type="InterPro" id="IPR029045">
    <property type="entry name" value="ClpP/crotonase-like_dom_sf"/>
</dbReference>
<keyword evidence="9" id="KW-1185">Reference proteome</keyword>
<dbReference type="FunFam" id="1.10.12.10:FF:000004">
    <property type="entry name" value="Delta3,5-delta2,4-dienoyl-CoA isomerase"/>
    <property type="match status" value="1"/>
</dbReference>
<proteinExistence type="inferred from homology"/>
<dbReference type="GO" id="GO:0005739">
    <property type="term" value="C:mitochondrion"/>
    <property type="evidence" value="ECO:0007669"/>
    <property type="project" value="TreeGrafter"/>
</dbReference>
<dbReference type="AlphaFoldDB" id="A0A0D2CE35"/>
<keyword evidence="3" id="KW-0276">Fatty acid metabolism</keyword>
<protein>
    <recommendedName>
        <fullName evidence="10">Enoyl-CoA hydratase</fullName>
    </recommendedName>
</protein>
<keyword evidence="7" id="KW-0472">Membrane</keyword>
<dbReference type="Pfam" id="PF00378">
    <property type="entry name" value="ECH_1"/>
    <property type="match status" value="1"/>
</dbReference>
<dbReference type="GO" id="GO:0051750">
    <property type="term" value="F:delta(3,5)-delta(2,4)-dienoyl-CoA isomerase activity"/>
    <property type="evidence" value="ECO:0007669"/>
    <property type="project" value="TreeGrafter"/>
</dbReference>
<dbReference type="VEuPathDB" id="FungiDB:PV07_08145"/>
<comment type="similarity">
    <text evidence="2">Belongs to the enoyl-CoA hydratase/isomerase family.</text>
</comment>
<keyword evidence="7" id="KW-0812">Transmembrane</keyword>